<dbReference type="EMBL" id="BJYY01000001">
    <property type="protein sequence ID" value="GEO32323.1"/>
    <property type="molecule type" value="Genomic_DNA"/>
</dbReference>
<keyword evidence="3" id="KW-0520">NAD</keyword>
<dbReference type="InterPro" id="IPR050223">
    <property type="entry name" value="D-isomer_2-hydroxyacid_DH"/>
</dbReference>
<dbReference type="PANTHER" id="PTHR10996">
    <property type="entry name" value="2-HYDROXYACID DEHYDROGENASE-RELATED"/>
    <property type="match status" value="1"/>
</dbReference>
<accession>A0A512D764</accession>
<name>A0A512D764_9CELL</name>
<dbReference type="InterPro" id="IPR036291">
    <property type="entry name" value="NAD(P)-bd_dom_sf"/>
</dbReference>
<evidence type="ECO:0000256" key="1">
    <source>
        <dbReference type="ARBA" id="ARBA00005854"/>
    </source>
</evidence>
<dbReference type="Proteomes" id="UP000321181">
    <property type="component" value="Unassembled WGS sequence"/>
</dbReference>
<dbReference type="FunFam" id="3.40.50.720:FF:000203">
    <property type="entry name" value="D-3-phosphoglycerate dehydrogenase (SerA)"/>
    <property type="match status" value="1"/>
</dbReference>
<dbReference type="SUPFAM" id="SSF52283">
    <property type="entry name" value="Formate/glycerate dehydrogenase catalytic domain-like"/>
    <property type="match status" value="1"/>
</dbReference>
<dbReference type="InterPro" id="IPR006140">
    <property type="entry name" value="D-isomer_DH_NAD-bd"/>
</dbReference>
<dbReference type="RefSeq" id="WP_146898395.1">
    <property type="nucleotide sequence ID" value="NZ_BAAARM010000001.1"/>
</dbReference>
<dbReference type="InterPro" id="IPR029753">
    <property type="entry name" value="D-isomer_DH_CS"/>
</dbReference>
<dbReference type="PANTHER" id="PTHR10996:SF283">
    <property type="entry name" value="GLYOXYLATE_HYDROXYPYRUVATE REDUCTASE B"/>
    <property type="match status" value="1"/>
</dbReference>
<proteinExistence type="inferred from homology"/>
<dbReference type="OrthoDB" id="117809at2"/>
<comment type="caution">
    <text evidence="7">The sequence shown here is derived from an EMBL/GenBank/DDBJ whole genome shotgun (WGS) entry which is preliminary data.</text>
</comment>
<dbReference type="CDD" id="cd05301">
    <property type="entry name" value="GDH"/>
    <property type="match status" value="1"/>
</dbReference>
<evidence type="ECO:0000256" key="3">
    <source>
        <dbReference type="ARBA" id="ARBA00023027"/>
    </source>
</evidence>
<evidence type="ECO:0000256" key="2">
    <source>
        <dbReference type="ARBA" id="ARBA00023002"/>
    </source>
</evidence>
<dbReference type="Pfam" id="PF02826">
    <property type="entry name" value="2-Hacid_dh_C"/>
    <property type="match status" value="1"/>
</dbReference>
<evidence type="ECO:0000256" key="4">
    <source>
        <dbReference type="RuleBase" id="RU003719"/>
    </source>
</evidence>
<evidence type="ECO:0000259" key="5">
    <source>
        <dbReference type="Pfam" id="PF00389"/>
    </source>
</evidence>
<reference evidence="7 8" key="1">
    <citation type="submission" date="2019-07" db="EMBL/GenBank/DDBJ databases">
        <title>Whole genome shotgun sequence of Cellulomonas aerilata NBRC 106308.</title>
        <authorList>
            <person name="Hosoyama A."/>
            <person name="Uohara A."/>
            <person name="Ohji S."/>
            <person name="Ichikawa N."/>
        </authorList>
    </citation>
    <scope>NUCLEOTIDE SEQUENCE [LARGE SCALE GENOMIC DNA]</scope>
    <source>
        <strain evidence="7 8">NBRC 106308</strain>
    </source>
</reference>
<dbReference type="GO" id="GO:0016618">
    <property type="term" value="F:hydroxypyruvate reductase [NAD(P)H] activity"/>
    <property type="evidence" value="ECO:0007669"/>
    <property type="project" value="TreeGrafter"/>
</dbReference>
<dbReference type="Pfam" id="PF00389">
    <property type="entry name" value="2-Hacid_dh"/>
    <property type="match status" value="1"/>
</dbReference>
<keyword evidence="2 4" id="KW-0560">Oxidoreductase</keyword>
<dbReference type="Gene3D" id="3.40.50.720">
    <property type="entry name" value="NAD(P)-binding Rossmann-like Domain"/>
    <property type="match status" value="2"/>
</dbReference>
<dbReference type="PROSITE" id="PS00065">
    <property type="entry name" value="D_2_HYDROXYACID_DH_1"/>
    <property type="match status" value="1"/>
</dbReference>
<dbReference type="GO" id="GO:0051287">
    <property type="term" value="F:NAD binding"/>
    <property type="evidence" value="ECO:0007669"/>
    <property type="project" value="InterPro"/>
</dbReference>
<evidence type="ECO:0000259" key="6">
    <source>
        <dbReference type="Pfam" id="PF02826"/>
    </source>
</evidence>
<comment type="similarity">
    <text evidence="1 4">Belongs to the D-isomer specific 2-hydroxyacid dehydrogenase family.</text>
</comment>
<dbReference type="AlphaFoldDB" id="A0A512D764"/>
<organism evidence="7 8">
    <name type="scientific">Cellulomonas aerilata</name>
    <dbReference type="NCBI Taxonomy" id="515326"/>
    <lineage>
        <taxon>Bacteria</taxon>
        <taxon>Bacillati</taxon>
        <taxon>Actinomycetota</taxon>
        <taxon>Actinomycetes</taxon>
        <taxon>Micrococcales</taxon>
        <taxon>Cellulomonadaceae</taxon>
        <taxon>Cellulomonas</taxon>
    </lineage>
</organism>
<evidence type="ECO:0000313" key="8">
    <source>
        <dbReference type="Proteomes" id="UP000321181"/>
    </source>
</evidence>
<evidence type="ECO:0000313" key="7">
    <source>
        <dbReference type="EMBL" id="GEO32323.1"/>
    </source>
</evidence>
<dbReference type="PROSITE" id="PS00671">
    <property type="entry name" value="D_2_HYDROXYACID_DH_3"/>
    <property type="match status" value="1"/>
</dbReference>
<feature type="domain" description="D-isomer specific 2-hydroxyacid dehydrogenase NAD-binding" evidence="6">
    <location>
        <begin position="111"/>
        <end position="288"/>
    </location>
</feature>
<dbReference type="SUPFAM" id="SSF51735">
    <property type="entry name" value="NAD(P)-binding Rossmann-fold domains"/>
    <property type="match status" value="1"/>
</dbReference>
<dbReference type="InterPro" id="IPR006139">
    <property type="entry name" value="D-isomer_2_OHA_DH_cat_dom"/>
</dbReference>
<dbReference type="GO" id="GO:0005829">
    <property type="term" value="C:cytosol"/>
    <property type="evidence" value="ECO:0007669"/>
    <property type="project" value="TreeGrafter"/>
</dbReference>
<protein>
    <submittedName>
        <fullName evidence="7">D-glycerate dehydrogenase</fullName>
    </submittedName>
</protein>
<dbReference type="PROSITE" id="PS00670">
    <property type="entry name" value="D_2_HYDROXYACID_DH_2"/>
    <property type="match status" value="1"/>
</dbReference>
<dbReference type="GO" id="GO:0030267">
    <property type="term" value="F:glyoxylate reductase (NADPH) activity"/>
    <property type="evidence" value="ECO:0007669"/>
    <property type="project" value="TreeGrafter"/>
</dbReference>
<dbReference type="InterPro" id="IPR029752">
    <property type="entry name" value="D-isomer_DH_CS1"/>
</dbReference>
<gene>
    <name evidence="7" type="ORF">CAE01nite_00480</name>
</gene>
<sequence>MTTPHLYIARTLTDVAMASLADVGLPVVTGDEAPPERDRLLHDVAGAAAAVVTLTERVDAEFFDAAGPQLRVVANVAVGYDNIDVAEAARRGVVVTNTPGVLDDATADHTFAMILAVTRRVVEADRFVRSGEPWIWGPRMLVGLDLSAGATLGIVGLGRIGRAVARRAQAFSMTVLAHDPHYAPGDKVDGVTIASLDDLLATSDVVSLHVPLMEATRHLIDEAALARMKPTAYLINAARGGIVDESALIPALRDGRLGGAALDTFEGEPKVNPELATLENVVLQPHIASAGGRTRDRMCLLALDNVRDVLTGREARTAVIPR</sequence>
<keyword evidence="8" id="KW-1185">Reference proteome</keyword>
<feature type="domain" description="D-isomer specific 2-hydroxyacid dehydrogenase catalytic" evidence="5">
    <location>
        <begin position="11"/>
        <end position="319"/>
    </location>
</feature>